<dbReference type="Proteomes" id="UP000324222">
    <property type="component" value="Unassembled WGS sequence"/>
</dbReference>
<organism evidence="1 2">
    <name type="scientific">Portunus trituberculatus</name>
    <name type="common">Swimming crab</name>
    <name type="synonym">Neptunus trituberculatus</name>
    <dbReference type="NCBI Taxonomy" id="210409"/>
    <lineage>
        <taxon>Eukaryota</taxon>
        <taxon>Metazoa</taxon>
        <taxon>Ecdysozoa</taxon>
        <taxon>Arthropoda</taxon>
        <taxon>Crustacea</taxon>
        <taxon>Multicrustacea</taxon>
        <taxon>Malacostraca</taxon>
        <taxon>Eumalacostraca</taxon>
        <taxon>Eucarida</taxon>
        <taxon>Decapoda</taxon>
        <taxon>Pleocyemata</taxon>
        <taxon>Brachyura</taxon>
        <taxon>Eubrachyura</taxon>
        <taxon>Portunoidea</taxon>
        <taxon>Portunidae</taxon>
        <taxon>Portuninae</taxon>
        <taxon>Portunus</taxon>
    </lineage>
</organism>
<sequence>MLCFENLRFIETPIDLKRLSDDNTDKDFSGFREERGNMRKLINVVREIRFFKKEVMSSLMNKQDRLTMENIELRLRLVECEKVSVINQGLKEEIHEIKKQNYILKDTCHNYENSLTLEVRGVDLLSICYSEEKSHLSKMPKCFFFFFSL</sequence>
<name>A0A5B7EGP7_PORTR</name>
<reference evidence="1 2" key="1">
    <citation type="submission" date="2019-05" db="EMBL/GenBank/DDBJ databases">
        <title>Another draft genome of Portunus trituberculatus and its Hox gene families provides insights of decapod evolution.</title>
        <authorList>
            <person name="Jeong J.-H."/>
            <person name="Song I."/>
            <person name="Kim S."/>
            <person name="Choi T."/>
            <person name="Kim D."/>
            <person name="Ryu S."/>
            <person name="Kim W."/>
        </authorList>
    </citation>
    <scope>NUCLEOTIDE SEQUENCE [LARGE SCALE GENOMIC DNA]</scope>
    <source>
        <tissue evidence="1">Muscle</tissue>
    </source>
</reference>
<comment type="caution">
    <text evidence="1">The sequence shown here is derived from an EMBL/GenBank/DDBJ whole genome shotgun (WGS) entry which is preliminary data.</text>
</comment>
<protein>
    <submittedName>
        <fullName evidence="1">Uncharacterized protein</fullName>
    </submittedName>
</protein>
<keyword evidence="2" id="KW-1185">Reference proteome</keyword>
<evidence type="ECO:0000313" key="2">
    <source>
        <dbReference type="Proteomes" id="UP000324222"/>
    </source>
</evidence>
<dbReference type="AlphaFoldDB" id="A0A5B7EGP7"/>
<dbReference type="EMBL" id="VSRR010002620">
    <property type="protein sequence ID" value="MPC32409.1"/>
    <property type="molecule type" value="Genomic_DNA"/>
</dbReference>
<gene>
    <name evidence="1" type="ORF">E2C01_025718</name>
</gene>
<accession>A0A5B7EGP7</accession>
<proteinExistence type="predicted"/>
<evidence type="ECO:0000313" key="1">
    <source>
        <dbReference type="EMBL" id="MPC32409.1"/>
    </source>
</evidence>